<keyword evidence="2" id="KW-0645">Protease</keyword>
<keyword evidence="3 10" id="KW-0479">Metal-binding</keyword>
<evidence type="ECO:0000259" key="14">
    <source>
        <dbReference type="SMART" id="SM00235"/>
    </source>
</evidence>
<feature type="binding site" evidence="10">
    <location>
        <position position="103"/>
    </location>
    <ligand>
        <name>Zn(2+)</name>
        <dbReference type="ChEBI" id="CHEBI:29105"/>
        <label>2</label>
        <note>catalytic</note>
    </ligand>
</feature>
<dbReference type="SUPFAM" id="SSF50923">
    <property type="entry name" value="Hemopexin-like domain"/>
    <property type="match status" value="1"/>
</dbReference>
<dbReference type="GO" id="GO:0008270">
    <property type="term" value="F:zinc ion binding"/>
    <property type="evidence" value="ECO:0007669"/>
    <property type="project" value="InterPro"/>
</dbReference>
<feature type="binding site" evidence="11">
    <location>
        <position position="384"/>
    </location>
    <ligand>
        <name>Ca(2+)</name>
        <dbReference type="ChEBI" id="CHEBI:29108"/>
        <label>4</label>
    </ligand>
</feature>
<feature type="binding site" evidence="11">
    <location>
        <position position="51"/>
    </location>
    <ligand>
        <name>Zn(2+)</name>
        <dbReference type="ChEBI" id="CHEBI:29105"/>
        <label>1</label>
    </ligand>
</feature>
<protein>
    <recommendedName>
        <fullName evidence="14">Peptidase metallopeptidase domain-containing protein</fullName>
    </recommendedName>
</protein>
<dbReference type="GO" id="GO:0005615">
    <property type="term" value="C:extracellular space"/>
    <property type="evidence" value="ECO:0007669"/>
    <property type="project" value="TreeGrafter"/>
</dbReference>
<keyword evidence="4" id="KW-0677">Repeat</keyword>
<evidence type="ECO:0000256" key="3">
    <source>
        <dbReference type="ARBA" id="ARBA00022723"/>
    </source>
</evidence>
<keyword evidence="8" id="KW-0865">Zymogen</keyword>
<keyword evidence="5" id="KW-0378">Hydrolase</keyword>
<dbReference type="PRINTS" id="PR00138">
    <property type="entry name" value="MATRIXIN"/>
</dbReference>
<feature type="compositionally biased region" description="Pro residues" evidence="13">
    <location>
        <begin position="170"/>
        <end position="203"/>
    </location>
</feature>
<evidence type="ECO:0000256" key="10">
    <source>
        <dbReference type="PIRSR" id="PIRSR001191-2"/>
    </source>
</evidence>
<evidence type="ECO:0000313" key="16">
    <source>
        <dbReference type="Proteomes" id="UP000502823"/>
    </source>
</evidence>
<dbReference type="Proteomes" id="UP000502823">
    <property type="component" value="Unassembled WGS sequence"/>
</dbReference>
<dbReference type="EMBL" id="BLKM01009501">
    <property type="protein sequence ID" value="GFG37067.1"/>
    <property type="molecule type" value="Genomic_DNA"/>
</dbReference>
<feature type="active site" evidence="9">
    <location>
        <position position="104"/>
    </location>
</feature>
<feature type="repeat" description="Hemopexin" evidence="12">
    <location>
        <begin position="285"/>
        <end position="330"/>
    </location>
</feature>
<reference evidence="16" key="1">
    <citation type="submission" date="2020-01" db="EMBL/GenBank/DDBJ databases">
        <title>Draft genome sequence of the Termite Coptotermes fromosanus.</title>
        <authorList>
            <person name="Itakura S."/>
            <person name="Yosikawa Y."/>
            <person name="Umezawa K."/>
        </authorList>
    </citation>
    <scope>NUCLEOTIDE SEQUENCE [LARGE SCALE GENOMIC DNA]</scope>
</reference>
<dbReference type="InParanoid" id="A0A6L2Q5D0"/>
<dbReference type="PROSITE" id="PS51642">
    <property type="entry name" value="HEMOPEXIN_2"/>
    <property type="match status" value="4"/>
</dbReference>
<dbReference type="Pfam" id="PF00045">
    <property type="entry name" value="Hemopexin"/>
    <property type="match status" value="4"/>
</dbReference>
<gene>
    <name evidence="15" type="ORF">Cfor_05747</name>
</gene>
<dbReference type="CDD" id="cd00094">
    <property type="entry name" value="HX"/>
    <property type="match status" value="1"/>
</dbReference>
<evidence type="ECO:0000256" key="2">
    <source>
        <dbReference type="ARBA" id="ARBA00022670"/>
    </source>
</evidence>
<dbReference type="OrthoDB" id="406838at2759"/>
<evidence type="ECO:0000256" key="8">
    <source>
        <dbReference type="ARBA" id="ARBA00023145"/>
    </source>
</evidence>
<feature type="binding site" evidence="11">
    <location>
        <position position="39"/>
    </location>
    <ligand>
        <name>Ca(2+)</name>
        <dbReference type="ChEBI" id="CHEBI:29108"/>
        <label>2</label>
    </ligand>
</feature>
<dbReference type="PANTHER" id="PTHR10201">
    <property type="entry name" value="MATRIX METALLOPROTEINASE"/>
    <property type="match status" value="1"/>
</dbReference>
<organism evidence="15 16">
    <name type="scientific">Coptotermes formosanus</name>
    <name type="common">Formosan subterranean termite</name>
    <dbReference type="NCBI Taxonomy" id="36987"/>
    <lineage>
        <taxon>Eukaryota</taxon>
        <taxon>Metazoa</taxon>
        <taxon>Ecdysozoa</taxon>
        <taxon>Arthropoda</taxon>
        <taxon>Hexapoda</taxon>
        <taxon>Insecta</taxon>
        <taxon>Pterygota</taxon>
        <taxon>Neoptera</taxon>
        <taxon>Polyneoptera</taxon>
        <taxon>Dictyoptera</taxon>
        <taxon>Blattodea</taxon>
        <taxon>Blattoidea</taxon>
        <taxon>Termitoidae</taxon>
        <taxon>Rhinotermitidae</taxon>
        <taxon>Coptotermes</taxon>
    </lineage>
</organism>
<dbReference type="InterPro" id="IPR018487">
    <property type="entry name" value="Hemopexin-like_repeat"/>
</dbReference>
<dbReference type="GO" id="GO:0004222">
    <property type="term" value="F:metalloendopeptidase activity"/>
    <property type="evidence" value="ECO:0007669"/>
    <property type="project" value="InterPro"/>
</dbReference>
<dbReference type="SMART" id="SM00235">
    <property type="entry name" value="ZnMc"/>
    <property type="match status" value="1"/>
</dbReference>
<feature type="binding site" evidence="10">
    <location>
        <position position="113"/>
    </location>
    <ligand>
        <name>Zn(2+)</name>
        <dbReference type="ChEBI" id="CHEBI:29105"/>
        <label>2</label>
        <note>catalytic</note>
    </ligand>
</feature>
<feature type="compositionally biased region" description="Basic and acidic residues" evidence="13">
    <location>
        <begin position="209"/>
        <end position="223"/>
    </location>
</feature>
<feature type="binding site" evidence="11">
    <location>
        <position position="73"/>
    </location>
    <ligand>
        <name>Ca(2+)</name>
        <dbReference type="ChEBI" id="CHEBI:29108"/>
        <label>2</label>
    </ligand>
</feature>
<proteinExistence type="inferred from homology"/>
<evidence type="ECO:0000256" key="5">
    <source>
        <dbReference type="ARBA" id="ARBA00022801"/>
    </source>
</evidence>
<comment type="caution">
    <text evidence="15">The sequence shown here is derived from an EMBL/GenBank/DDBJ whole genome shotgun (WGS) entry which is preliminary data.</text>
</comment>
<evidence type="ECO:0000256" key="12">
    <source>
        <dbReference type="PROSITE-ProRule" id="PRU01011"/>
    </source>
</evidence>
<dbReference type="SUPFAM" id="SSF55486">
    <property type="entry name" value="Metalloproteases ('zincins'), catalytic domain"/>
    <property type="match status" value="1"/>
</dbReference>
<dbReference type="PANTHER" id="PTHR10201:SF308">
    <property type="entry name" value="MATRIX METALLOPROTEINASE 2"/>
    <property type="match status" value="1"/>
</dbReference>
<dbReference type="PIRSF" id="PIRSF001191">
    <property type="entry name" value="Peptidase_M10A_matrix"/>
    <property type="match status" value="1"/>
</dbReference>
<dbReference type="InterPro" id="IPR021190">
    <property type="entry name" value="Pept_M10A"/>
</dbReference>
<dbReference type="InterPro" id="IPR001818">
    <property type="entry name" value="Pept_M10_metallopeptidase"/>
</dbReference>
<dbReference type="InterPro" id="IPR033739">
    <property type="entry name" value="M10A_MMP"/>
</dbReference>
<feature type="binding site" evidence="11">
    <location>
        <position position="289"/>
    </location>
    <ligand>
        <name>Ca(2+)</name>
        <dbReference type="ChEBI" id="CHEBI:29108"/>
        <label>4</label>
    </ligand>
</feature>
<feature type="domain" description="Peptidase metallopeptidase" evidence="14">
    <location>
        <begin position="3"/>
        <end position="148"/>
    </location>
</feature>
<feature type="binding site" evidence="11">
    <location>
        <position position="75"/>
    </location>
    <ligand>
        <name>Ca(2+)</name>
        <dbReference type="ChEBI" id="CHEBI:29108"/>
        <label>2</label>
    </ligand>
</feature>
<feature type="binding site" evidence="10">
    <location>
        <position position="107"/>
    </location>
    <ligand>
        <name>Zn(2+)</name>
        <dbReference type="ChEBI" id="CHEBI:29105"/>
        <label>2</label>
        <note>catalytic</note>
    </ligand>
</feature>
<feature type="binding site" evidence="11">
    <location>
        <position position="338"/>
    </location>
    <ligand>
        <name>Ca(2+)</name>
        <dbReference type="ChEBI" id="CHEBI:29108"/>
        <label>5</label>
    </ligand>
</feature>
<feature type="binding site" evidence="11">
    <location>
        <position position="57"/>
    </location>
    <ligand>
        <name>Ca(2+)</name>
        <dbReference type="ChEBI" id="CHEBI:29108"/>
        <label>3</label>
    </ligand>
</feature>
<keyword evidence="6 10" id="KW-0862">Zinc</keyword>
<feature type="region of interest" description="Disordered" evidence="13">
    <location>
        <begin position="156"/>
        <end position="238"/>
    </location>
</feature>
<dbReference type="AlphaFoldDB" id="A0A6L2Q5D0"/>
<evidence type="ECO:0000256" key="13">
    <source>
        <dbReference type="SAM" id="MobiDB-lite"/>
    </source>
</evidence>
<feature type="repeat" description="Hemopexin" evidence="12">
    <location>
        <begin position="233"/>
        <end position="281"/>
    </location>
</feature>
<feature type="binding site" evidence="11">
    <location>
        <position position="241"/>
    </location>
    <ligand>
        <name>Ca(2+)</name>
        <dbReference type="ChEBI" id="CHEBI:29108"/>
        <label>4</label>
    </ligand>
</feature>
<dbReference type="InterPro" id="IPR036375">
    <property type="entry name" value="Hemopexin-like_dom_sf"/>
</dbReference>
<feature type="binding site" evidence="11">
    <location>
        <position position="386"/>
    </location>
    <ligand>
        <name>Ca(2+)</name>
        <dbReference type="ChEBI" id="CHEBI:29108"/>
        <label>5</label>
    </ligand>
</feature>
<evidence type="ECO:0000256" key="1">
    <source>
        <dbReference type="ARBA" id="ARBA00010370"/>
    </source>
</evidence>
<dbReference type="GO" id="GO:0030198">
    <property type="term" value="P:extracellular matrix organization"/>
    <property type="evidence" value="ECO:0007669"/>
    <property type="project" value="TreeGrafter"/>
</dbReference>
<evidence type="ECO:0000256" key="9">
    <source>
        <dbReference type="PIRSR" id="PIRSR001191-1"/>
    </source>
</evidence>
<evidence type="ECO:0000256" key="4">
    <source>
        <dbReference type="ARBA" id="ARBA00022737"/>
    </source>
</evidence>
<feature type="binding site" evidence="11">
    <location>
        <position position="82"/>
    </location>
    <ligand>
        <name>Ca(2+)</name>
        <dbReference type="ChEBI" id="CHEBI:29108"/>
        <label>1</label>
    </ligand>
</feature>
<keyword evidence="7" id="KW-0482">Metalloprotease</keyword>
<evidence type="ECO:0000256" key="6">
    <source>
        <dbReference type="ARBA" id="ARBA00022833"/>
    </source>
</evidence>
<evidence type="ECO:0000313" key="15">
    <source>
        <dbReference type="EMBL" id="GFG37067.1"/>
    </source>
</evidence>
<dbReference type="Gene3D" id="3.40.390.10">
    <property type="entry name" value="Collagenase (Catalytic Domain)"/>
    <property type="match status" value="1"/>
</dbReference>
<evidence type="ECO:0000256" key="11">
    <source>
        <dbReference type="PIRSR" id="PIRSR621190-2"/>
    </source>
</evidence>
<feature type="binding site" evidence="11">
    <location>
        <position position="64"/>
    </location>
    <ligand>
        <name>Zn(2+)</name>
        <dbReference type="ChEBI" id="CHEBI:29105"/>
        <label>1</label>
    </ligand>
</feature>
<feature type="region of interest" description="Disordered" evidence="13">
    <location>
        <begin position="462"/>
        <end position="490"/>
    </location>
</feature>
<dbReference type="GO" id="GO:0030574">
    <property type="term" value="P:collagen catabolic process"/>
    <property type="evidence" value="ECO:0007669"/>
    <property type="project" value="TreeGrafter"/>
</dbReference>
<feature type="binding site" evidence="11">
    <location>
        <position position="82"/>
    </location>
    <ligand>
        <name>Ca(2+)</name>
        <dbReference type="ChEBI" id="CHEBI:29108"/>
        <label>3</label>
    </ligand>
</feature>
<sequence>MNPRGLDSGVVRAELHRALDVWAQNSKLTFREVNDDRADILVFFEKGYHGDGYPFDGPGQILAHAFFPGGGRGGDAHFDEDETWLLLEGDQHHGTSLFAVAAHEFGHSLGLSHSSVAGALMFPWYQGFKPDFQLPDDDRHGIQQLYGLKDDRKTWETIPEYTPQPSDYPTYPPYQPRPPPEPPRQPPEPPRQPPEPPRQPPQTPRQTPRRPDPVPPEHPEKPPKKPHRKHGKPDTCDTSYDAISVIRREVFIFKGRYIWRIGDNGLYPGYPAETHRMWNDLPKNYTHIDAVYERGDKKIVFFIGNQYYLYNGNELERGFPKPLTNLGLPESLEKIDGAMVWGHNGKTYFFSGTMYWKFDEDVGKVELDYPRDMSMWSGVGYNIDTVFQWKDGASSNRISKWLQLYVVSHEKLLTYCLCLLVSGKTYFFKGKGFWKFNDLRMRVENERQTLSAPFWMGCPRELEKPSEPSQILPPKEELDIKPPSSSQSSSTPLCFIKLLTVLTLHYMINYHL</sequence>
<keyword evidence="16" id="KW-1185">Reference proteome</keyword>
<dbReference type="SMART" id="SM00120">
    <property type="entry name" value="HX"/>
    <property type="match status" value="4"/>
</dbReference>
<feature type="binding site" evidence="11">
    <location>
        <position position="243"/>
    </location>
    <ligand>
        <name>Ca(2+)</name>
        <dbReference type="ChEBI" id="CHEBI:29108"/>
        <label>5</label>
    </ligand>
</feature>
<evidence type="ECO:0000256" key="7">
    <source>
        <dbReference type="ARBA" id="ARBA00023049"/>
    </source>
</evidence>
<keyword evidence="11" id="KW-0106">Calcium</keyword>
<dbReference type="Pfam" id="PF00413">
    <property type="entry name" value="Peptidase_M10"/>
    <property type="match status" value="1"/>
</dbReference>
<comment type="cofactor">
    <cofactor evidence="11">
        <name>Zn(2+)</name>
        <dbReference type="ChEBI" id="CHEBI:29105"/>
    </cofactor>
    <text evidence="11">Binds 2 Zn(2+) ions per subunit.</text>
</comment>
<dbReference type="FunCoup" id="A0A6L2Q5D0">
    <property type="interactions" value="201"/>
</dbReference>
<dbReference type="CDD" id="cd04278">
    <property type="entry name" value="ZnMc_MMP"/>
    <property type="match status" value="1"/>
</dbReference>
<accession>A0A6L2Q5D0</accession>
<comment type="cofactor">
    <cofactor evidence="11">
        <name>Ca(2+)</name>
        <dbReference type="ChEBI" id="CHEBI:29108"/>
    </cofactor>
    <text evidence="11">Can bind about 5 Ca(2+) ions per subunit.</text>
</comment>
<dbReference type="InterPro" id="IPR000585">
    <property type="entry name" value="Hemopexin-like_dom"/>
</dbReference>
<comment type="similarity">
    <text evidence="1">Belongs to the peptidase M10A family.</text>
</comment>
<dbReference type="InterPro" id="IPR006026">
    <property type="entry name" value="Peptidase_Metallo"/>
</dbReference>
<name>A0A6L2Q5D0_COPFO</name>
<feature type="binding site" evidence="11">
    <location>
        <position position="49"/>
    </location>
    <ligand>
        <name>Zn(2+)</name>
        <dbReference type="ChEBI" id="CHEBI:29105"/>
        <label>1</label>
    </ligand>
</feature>
<dbReference type="FunFam" id="2.110.10.10:FF:000018">
    <property type="entry name" value="Matrix metallopeptidase 25b"/>
    <property type="match status" value="1"/>
</dbReference>
<feature type="binding site" evidence="11">
    <location>
        <position position="121"/>
    </location>
    <ligand>
        <name>Zn(2+)</name>
        <dbReference type="ChEBI" id="CHEBI:29105"/>
        <label>2</label>
        <note>catalytic</note>
    </ligand>
</feature>
<dbReference type="GO" id="GO:0031012">
    <property type="term" value="C:extracellular matrix"/>
    <property type="evidence" value="ECO:0007669"/>
    <property type="project" value="InterPro"/>
</dbReference>
<dbReference type="Gene3D" id="2.110.10.10">
    <property type="entry name" value="Hemopexin-like domain"/>
    <property type="match status" value="1"/>
</dbReference>
<feature type="binding site" evidence="11">
    <location>
        <position position="56"/>
    </location>
    <ligand>
        <name>Ca(2+)</name>
        <dbReference type="ChEBI" id="CHEBI:29108"/>
        <label>3</label>
    </ligand>
</feature>
<dbReference type="GO" id="GO:0006508">
    <property type="term" value="P:proteolysis"/>
    <property type="evidence" value="ECO:0007669"/>
    <property type="project" value="UniProtKB-KW"/>
</dbReference>
<feature type="binding site" evidence="11">
    <location>
        <position position="77"/>
    </location>
    <ligand>
        <name>Zn(2+)</name>
        <dbReference type="ChEBI" id="CHEBI:29105"/>
        <label>1</label>
    </ligand>
</feature>
<feature type="binding site" evidence="11">
    <location>
        <position position="79"/>
    </location>
    <ligand>
        <name>Ca(2+)</name>
        <dbReference type="ChEBI" id="CHEBI:29108"/>
        <label>3</label>
    </ligand>
</feature>
<feature type="repeat" description="Hemopexin" evidence="12">
    <location>
        <begin position="332"/>
        <end position="379"/>
    </location>
</feature>
<dbReference type="InterPro" id="IPR024079">
    <property type="entry name" value="MetalloPept_cat_dom_sf"/>
</dbReference>
<feature type="repeat" description="Hemopexin" evidence="12">
    <location>
        <begin position="413"/>
        <end position="458"/>
    </location>
</feature>